<protein>
    <submittedName>
        <fullName evidence="2">Uncharacterized protein</fullName>
    </submittedName>
</protein>
<sequence>MVVIVMIGRCMIRLKGFDVVIVGVRRVMMVMPVIMVVMSVSVSVSGLLIRRRERKP</sequence>
<organism evidence="2 3">
    <name type="scientific">Afipia felis</name>
    <name type="common">Cat scratch disease bacillus</name>
    <dbReference type="NCBI Taxonomy" id="1035"/>
    <lineage>
        <taxon>Bacteria</taxon>
        <taxon>Pseudomonadati</taxon>
        <taxon>Pseudomonadota</taxon>
        <taxon>Alphaproteobacteria</taxon>
        <taxon>Hyphomicrobiales</taxon>
        <taxon>Nitrobacteraceae</taxon>
        <taxon>Afipia</taxon>
    </lineage>
</organism>
<accession>A0A090MSN8</accession>
<comment type="caution">
    <text evidence="2">The sequence shown here is derived from an EMBL/GenBank/DDBJ whole genome shotgun (WGS) entry which is preliminary data.</text>
</comment>
<keyword evidence="1" id="KW-0472">Membrane</keyword>
<dbReference type="Proteomes" id="UP000035762">
    <property type="component" value="Unassembled WGS sequence"/>
</dbReference>
<feature type="transmembrane region" description="Helical" evidence="1">
    <location>
        <begin position="27"/>
        <end position="49"/>
    </location>
</feature>
<evidence type="ECO:0000313" key="2">
    <source>
        <dbReference type="EMBL" id="CEG08644.1"/>
    </source>
</evidence>
<keyword evidence="1" id="KW-1133">Transmembrane helix</keyword>
<proteinExistence type="predicted"/>
<keyword evidence="3" id="KW-1185">Reference proteome</keyword>
<evidence type="ECO:0000256" key="1">
    <source>
        <dbReference type="SAM" id="Phobius"/>
    </source>
</evidence>
<dbReference type="STRING" id="1035.BN961_02062"/>
<evidence type="ECO:0000313" key="3">
    <source>
        <dbReference type="Proteomes" id="UP000035762"/>
    </source>
</evidence>
<keyword evidence="1" id="KW-0812">Transmembrane</keyword>
<dbReference type="EMBL" id="CCAZ020000001">
    <property type="protein sequence ID" value="CEG08644.1"/>
    <property type="molecule type" value="Genomic_DNA"/>
</dbReference>
<gene>
    <name evidence="2" type="ORF">BN961_02062</name>
</gene>
<reference evidence="2 3" key="1">
    <citation type="journal article" date="2014" name="Genome Announc.">
        <title>Genome Sequence of Afipia felis Strain 76713, Isolated in Hospital Water Using an Amoeba Co-Culture Procedure.</title>
        <authorList>
            <person name="Benamar S."/>
            <person name="La Scola B."/>
            <person name="Croce O."/>
        </authorList>
    </citation>
    <scope>NUCLEOTIDE SEQUENCE [LARGE SCALE GENOMIC DNA]</scope>
    <source>
        <strain evidence="2 3">76713</strain>
    </source>
</reference>
<name>A0A090MSN8_AFIFE</name>
<dbReference type="AlphaFoldDB" id="A0A090MSN8"/>